<dbReference type="AlphaFoldDB" id="A0A9N9K5R4"/>
<gene>
    <name evidence="1" type="ORF">CPELLU_LOCUS18881</name>
</gene>
<keyword evidence="2" id="KW-1185">Reference proteome</keyword>
<proteinExistence type="predicted"/>
<feature type="non-terminal residue" evidence="1">
    <location>
        <position position="1"/>
    </location>
</feature>
<dbReference type="EMBL" id="CAJVQA010040577">
    <property type="protein sequence ID" value="CAG8813165.1"/>
    <property type="molecule type" value="Genomic_DNA"/>
</dbReference>
<organism evidence="1 2">
    <name type="scientific">Cetraspora pellucida</name>
    <dbReference type="NCBI Taxonomy" id="1433469"/>
    <lineage>
        <taxon>Eukaryota</taxon>
        <taxon>Fungi</taxon>
        <taxon>Fungi incertae sedis</taxon>
        <taxon>Mucoromycota</taxon>
        <taxon>Glomeromycotina</taxon>
        <taxon>Glomeromycetes</taxon>
        <taxon>Diversisporales</taxon>
        <taxon>Gigasporaceae</taxon>
        <taxon>Cetraspora</taxon>
    </lineage>
</organism>
<dbReference type="Proteomes" id="UP000789759">
    <property type="component" value="Unassembled WGS sequence"/>
</dbReference>
<sequence length="120" mass="14208">MSEADEYFENFDANYWSYDGFQKFLTAKKFSETIWINSLKAISNDNNYPVRCRKKAKHFLNNYSSVIFVIPSKQSTAIFNLWKLDEEVNENLDNIFSILKSKETLNAENIFEELEQNQKL</sequence>
<evidence type="ECO:0000313" key="2">
    <source>
        <dbReference type="Proteomes" id="UP000789759"/>
    </source>
</evidence>
<reference evidence="1" key="1">
    <citation type="submission" date="2021-06" db="EMBL/GenBank/DDBJ databases">
        <authorList>
            <person name="Kallberg Y."/>
            <person name="Tangrot J."/>
            <person name="Rosling A."/>
        </authorList>
    </citation>
    <scope>NUCLEOTIDE SEQUENCE</scope>
    <source>
        <strain evidence="1">FL966</strain>
    </source>
</reference>
<comment type="caution">
    <text evidence="1">The sequence shown here is derived from an EMBL/GenBank/DDBJ whole genome shotgun (WGS) entry which is preliminary data.</text>
</comment>
<accession>A0A9N9K5R4</accession>
<name>A0A9N9K5R4_9GLOM</name>
<protein>
    <submittedName>
        <fullName evidence="1">19449_t:CDS:1</fullName>
    </submittedName>
</protein>
<evidence type="ECO:0000313" key="1">
    <source>
        <dbReference type="EMBL" id="CAG8813165.1"/>
    </source>
</evidence>
<dbReference type="OrthoDB" id="2415263at2759"/>
<feature type="non-terminal residue" evidence="1">
    <location>
        <position position="120"/>
    </location>
</feature>